<proteinExistence type="predicted"/>
<feature type="transmembrane region" description="Helical" evidence="1">
    <location>
        <begin position="18"/>
        <end position="39"/>
    </location>
</feature>
<organism evidence="2 3">
    <name type="scientific">Neokomagataea thailandica NBRC 106555</name>
    <dbReference type="NCBI Taxonomy" id="1223520"/>
    <lineage>
        <taxon>Bacteria</taxon>
        <taxon>Pseudomonadati</taxon>
        <taxon>Pseudomonadota</taxon>
        <taxon>Alphaproteobacteria</taxon>
        <taxon>Acetobacterales</taxon>
        <taxon>Acetobacteraceae</taxon>
        <taxon>Neokomagataea</taxon>
    </lineage>
</organism>
<reference evidence="2 3" key="1">
    <citation type="submission" date="2013-04" db="EMBL/GenBank/DDBJ databases">
        <title>The genome sequencing project of 58 acetic acid bacteria.</title>
        <authorList>
            <person name="Okamoto-Kainuma A."/>
            <person name="Ishikawa M."/>
            <person name="Umino S."/>
            <person name="Koizumi Y."/>
            <person name="Shiwa Y."/>
            <person name="Yoshikawa H."/>
            <person name="Matsutani M."/>
            <person name="Matsushita K."/>
        </authorList>
    </citation>
    <scope>NUCLEOTIDE SEQUENCE [LARGE SCALE GENOMIC DNA]</scope>
    <source>
        <strain evidence="2 3">NBRC 106555</strain>
    </source>
</reference>
<name>A0ABQ0QQC7_9PROT</name>
<evidence type="ECO:0000256" key="1">
    <source>
        <dbReference type="SAM" id="Phobius"/>
    </source>
</evidence>
<dbReference type="Proteomes" id="UP001062632">
    <property type="component" value="Unassembled WGS sequence"/>
</dbReference>
<dbReference type="EMBL" id="BAQC01000030">
    <property type="protein sequence ID" value="GBR53226.1"/>
    <property type="molecule type" value="Genomic_DNA"/>
</dbReference>
<keyword evidence="3" id="KW-1185">Reference proteome</keyword>
<gene>
    <name evidence="2" type="ORF">AA106555_1216</name>
</gene>
<accession>A0ABQ0QQC7</accession>
<sequence>MIGGCALITTASLLLRPFSLWTVLFALVGIFVGFFYAHVRFGVDRWLKGEGKHK</sequence>
<keyword evidence="1" id="KW-0472">Membrane</keyword>
<evidence type="ECO:0000313" key="3">
    <source>
        <dbReference type="Proteomes" id="UP001062632"/>
    </source>
</evidence>
<comment type="caution">
    <text evidence="2">The sequence shown here is derived from an EMBL/GenBank/DDBJ whole genome shotgun (WGS) entry which is preliminary data.</text>
</comment>
<keyword evidence="1" id="KW-0812">Transmembrane</keyword>
<protein>
    <submittedName>
        <fullName evidence="2">Uncharacterized protein</fullName>
    </submittedName>
</protein>
<keyword evidence="1" id="KW-1133">Transmembrane helix</keyword>
<evidence type="ECO:0000313" key="2">
    <source>
        <dbReference type="EMBL" id="GBR53226.1"/>
    </source>
</evidence>